<comment type="caution">
    <text evidence="1">The sequence shown here is derived from an EMBL/GenBank/DDBJ whole genome shotgun (WGS) entry which is preliminary data.</text>
</comment>
<name>A0A813LQW9_POLGL</name>
<accession>A0A813LQW9</accession>
<proteinExistence type="predicted"/>
<gene>
    <name evidence="1" type="ORF">PGLA2088_LOCUS47993</name>
</gene>
<organism evidence="1 2">
    <name type="scientific">Polarella glacialis</name>
    <name type="common">Dinoflagellate</name>
    <dbReference type="NCBI Taxonomy" id="89957"/>
    <lineage>
        <taxon>Eukaryota</taxon>
        <taxon>Sar</taxon>
        <taxon>Alveolata</taxon>
        <taxon>Dinophyceae</taxon>
        <taxon>Suessiales</taxon>
        <taxon>Suessiaceae</taxon>
        <taxon>Polarella</taxon>
    </lineage>
</organism>
<dbReference type="Proteomes" id="UP000626109">
    <property type="component" value="Unassembled WGS sequence"/>
</dbReference>
<evidence type="ECO:0000313" key="2">
    <source>
        <dbReference type="Proteomes" id="UP000626109"/>
    </source>
</evidence>
<dbReference type="EMBL" id="CAJNNW010036582">
    <property type="protein sequence ID" value="CAE8735734.1"/>
    <property type="molecule type" value="Genomic_DNA"/>
</dbReference>
<dbReference type="AlphaFoldDB" id="A0A813LQW9"/>
<sequence length="102" mass="11004">MLESQLRPGDVVSVSHGCSHGAGTTSGCTPSHAGSPDPLHYTRYHQAGAVLPRSKVSKLGADVNRTCQQLAKQNDDIYCFDFDEHAVHSFLTHRCLNGLDAI</sequence>
<reference evidence="1" key="1">
    <citation type="submission" date="2021-02" db="EMBL/GenBank/DDBJ databases">
        <authorList>
            <person name="Dougan E. K."/>
            <person name="Rhodes N."/>
            <person name="Thang M."/>
            <person name="Chan C."/>
        </authorList>
    </citation>
    <scope>NUCLEOTIDE SEQUENCE</scope>
</reference>
<evidence type="ECO:0000313" key="1">
    <source>
        <dbReference type="EMBL" id="CAE8735734.1"/>
    </source>
</evidence>
<dbReference type="PROSITE" id="PS51257">
    <property type="entry name" value="PROKAR_LIPOPROTEIN"/>
    <property type="match status" value="1"/>
</dbReference>
<protein>
    <submittedName>
        <fullName evidence="1">Uncharacterized protein</fullName>
    </submittedName>
</protein>